<feature type="signal peptide" evidence="17">
    <location>
        <begin position="1"/>
        <end position="20"/>
    </location>
</feature>
<dbReference type="CDD" id="cd16461">
    <property type="entry name" value="RING-H2_EL5-like"/>
    <property type="match status" value="1"/>
</dbReference>
<evidence type="ECO:0000256" key="14">
    <source>
        <dbReference type="PROSITE-ProRule" id="PRU00175"/>
    </source>
</evidence>
<evidence type="ECO:0000256" key="12">
    <source>
        <dbReference type="ARBA" id="ARBA00023136"/>
    </source>
</evidence>
<feature type="region of interest" description="Disordered" evidence="15">
    <location>
        <begin position="329"/>
        <end position="450"/>
    </location>
</feature>
<sequence>MKHYASGAVALLYLVQLAAGQAGDMFTPPPARNPFALGSQFNPTMAIIMVVLVAAFFFMGFFSIYVRRCTGRRFHGDDFHFEHFAGGRWSISDPPGLDAEIIDSFPTFLFSSVKGLKIGKGGVECAVCICEFEDHEMLRLIPKCSHVFHPKCIDAWLASHVTCPVCRANLNPVPLDRYSSFFPFPDSDRDIHPPEPDRANQSGSGVVDDDHLSQILVRADDHHQESIHNQNNGFDEINLSSPHEQVSMPVSVESQKKQCGHARTGSSGWSFRQLFPRSHSTGHSLVQSGEDPERFTLRLPEDVRSRLLTTELNRTRSCVVFTRARSGRRGFRSEGEGGGAGGRPSKISSSGSYDRFDLDQEDRSVRKGSAPGLPPLPPKNGSGPSRGKRGIEGGNEDGGGSLPRRSSRSVRSSFDRFLLGLDTNYTANSNQKPIGERSFDRLRGDSSSQV</sequence>
<feature type="transmembrane region" description="Helical" evidence="16">
    <location>
        <begin position="44"/>
        <end position="66"/>
    </location>
</feature>
<comment type="subcellular location">
    <subcellularLocation>
        <location evidence="2">Membrane</location>
        <topology evidence="2">Single-pass membrane protein</topology>
    </subcellularLocation>
</comment>
<gene>
    <name evidence="19" type="ORF">LTRI10_LOCUS31070</name>
</gene>
<feature type="region of interest" description="Disordered" evidence="15">
    <location>
        <begin position="186"/>
        <end position="207"/>
    </location>
</feature>
<feature type="compositionally biased region" description="Basic and acidic residues" evidence="15">
    <location>
        <begin position="354"/>
        <end position="365"/>
    </location>
</feature>
<keyword evidence="12 16" id="KW-0472">Membrane</keyword>
<protein>
    <recommendedName>
        <fullName evidence="4">RING-type E3 ubiquitin transferase</fullName>
        <ecNumber evidence="4">2.3.2.27</ecNumber>
    </recommendedName>
</protein>
<feature type="compositionally biased region" description="Polar residues" evidence="15">
    <location>
        <begin position="227"/>
        <end position="244"/>
    </location>
</feature>
<feature type="compositionally biased region" description="Gly residues" evidence="15">
    <location>
        <begin position="392"/>
        <end position="401"/>
    </location>
</feature>
<evidence type="ECO:0000256" key="8">
    <source>
        <dbReference type="ARBA" id="ARBA00022771"/>
    </source>
</evidence>
<dbReference type="Proteomes" id="UP001497516">
    <property type="component" value="Chromosome 5"/>
</dbReference>
<dbReference type="GO" id="GO:0016020">
    <property type="term" value="C:membrane"/>
    <property type="evidence" value="ECO:0007669"/>
    <property type="project" value="UniProtKB-SubCell"/>
</dbReference>
<evidence type="ECO:0000259" key="18">
    <source>
        <dbReference type="PROSITE" id="PS50089"/>
    </source>
</evidence>
<feature type="compositionally biased region" description="Basic and acidic residues" evidence="15">
    <location>
        <begin position="434"/>
        <end position="444"/>
    </location>
</feature>
<evidence type="ECO:0000256" key="15">
    <source>
        <dbReference type="SAM" id="MobiDB-lite"/>
    </source>
</evidence>
<evidence type="ECO:0000256" key="7">
    <source>
        <dbReference type="ARBA" id="ARBA00022723"/>
    </source>
</evidence>
<keyword evidence="11 16" id="KW-1133">Transmembrane helix</keyword>
<proteinExistence type="inferred from homology"/>
<organism evidence="19 20">
    <name type="scientific">Linum trigynum</name>
    <dbReference type="NCBI Taxonomy" id="586398"/>
    <lineage>
        <taxon>Eukaryota</taxon>
        <taxon>Viridiplantae</taxon>
        <taxon>Streptophyta</taxon>
        <taxon>Embryophyta</taxon>
        <taxon>Tracheophyta</taxon>
        <taxon>Spermatophyta</taxon>
        <taxon>Magnoliopsida</taxon>
        <taxon>eudicotyledons</taxon>
        <taxon>Gunneridae</taxon>
        <taxon>Pentapetalae</taxon>
        <taxon>rosids</taxon>
        <taxon>fabids</taxon>
        <taxon>Malpighiales</taxon>
        <taxon>Linaceae</taxon>
        <taxon>Linum</taxon>
    </lineage>
</organism>
<keyword evidence="8 14" id="KW-0863">Zinc-finger</keyword>
<evidence type="ECO:0000313" key="19">
    <source>
        <dbReference type="EMBL" id="CAL1390273.1"/>
    </source>
</evidence>
<evidence type="ECO:0000256" key="9">
    <source>
        <dbReference type="ARBA" id="ARBA00022786"/>
    </source>
</evidence>
<dbReference type="AlphaFoldDB" id="A0AAV2EW55"/>
<dbReference type="PROSITE" id="PS50089">
    <property type="entry name" value="ZF_RING_2"/>
    <property type="match status" value="1"/>
</dbReference>
<evidence type="ECO:0000256" key="13">
    <source>
        <dbReference type="ARBA" id="ARBA00024209"/>
    </source>
</evidence>
<evidence type="ECO:0000256" key="1">
    <source>
        <dbReference type="ARBA" id="ARBA00000900"/>
    </source>
</evidence>
<evidence type="ECO:0000256" key="6">
    <source>
        <dbReference type="ARBA" id="ARBA00022692"/>
    </source>
</evidence>
<dbReference type="InterPro" id="IPR053238">
    <property type="entry name" value="RING-H2_zinc_finger"/>
</dbReference>
<dbReference type="SMART" id="SM00184">
    <property type="entry name" value="RING"/>
    <property type="match status" value="1"/>
</dbReference>
<keyword evidence="6 16" id="KW-0812">Transmembrane</keyword>
<keyword evidence="7" id="KW-0479">Metal-binding</keyword>
<reference evidence="19 20" key="1">
    <citation type="submission" date="2024-04" db="EMBL/GenBank/DDBJ databases">
        <authorList>
            <person name="Fracassetti M."/>
        </authorList>
    </citation>
    <scope>NUCLEOTIDE SEQUENCE [LARGE SCALE GENOMIC DNA]</scope>
</reference>
<comment type="pathway">
    <text evidence="3">Protein modification; protein ubiquitination.</text>
</comment>
<feature type="compositionally biased region" description="Polar residues" evidence="15">
    <location>
        <begin position="423"/>
        <end position="432"/>
    </location>
</feature>
<dbReference type="EMBL" id="OZ034818">
    <property type="protein sequence ID" value="CAL1390273.1"/>
    <property type="molecule type" value="Genomic_DNA"/>
</dbReference>
<evidence type="ECO:0000256" key="16">
    <source>
        <dbReference type="SAM" id="Phobius"/>
    </source>
</evidence>
<feature type="domain" description="RING-type" evidence="18">
    <location>
        <begin position="125"/>
        <end position="167"/>
    </location>
</feature>
<dbReference type="EC" id="2.3.2.27" evidence="4"/>
<dbReference type="PANTHER" id="PTHR14155">
    <property type="entry name" value="RING FINGER DOMAIN-CONTAINING"/>
    <property type="match status" value="1"/>
</dbReference>
<keyword evidence="5" id="KW-0808">Transferase</keyword>
<evidence type="ECO:0000256" key="3">
    <source>
        <dbReference type="ARBA" id="ARBA00004906"/>
    </source>
</evidence>
<evidence type="ECO:0000256" key="11">
    <source>
        <dbReference type="ARBA" id="ARBA00022989"/>
    </source>
</evidence>
<evidence type="ECO:0000256" key="4">
    <source>
        <dbReference type="ARBA" id="ARBA00012483"/>
    </source>
</evidence>
<accession>A0AAV2EW55</accession>
<dbReference type="GO" id="GO:0008270">
    <property type="term" value="F:zinc ion binding"/>
    <property type="evidence" value="ECO:0007669"/>
    <property type="project" value="UniProtKB-KW"/>
</dbReference>
<dbReference type="Pfam" id="PF13639">
    <property type="entry name" value="zf-RING_2"/>
    <property type="match status" value="1"/>
</dbReference>
<evidence type="ECO:0000256" key="2">
    <source>
        <dbReference type="ARBA" id="ARBA00004167"/>
    </source>
</evidence>
<dbReference type="InterPro" id="IPR001841">
    <property type="entry name" value="Znf_RING"/>
</dbReference>
<dbReference type="SUPFAM" id="SSF57850">
    <property type="entry name" value="RING/U-box"/>
    <property type="match status" value="1"/>
</dbReference>
<dbReference type="InterPro" id="IPR013083">
    <property type="entry name" value="Znf_RING/FYVE/PHD"/>
</dbReference>
<feature type="region of interest" description="Disordered" evidence="15">
    <location>
        <begin position="227"/>
        <end position="250"/>
    </location>
</feature>
<keyword evidence="9" id="KW-0833">Ubl conjugation pathway</keyword>
<feature type="chain" id="PRO_5043808080" description="RING-type E3 ubiquitin transferase" evidence="17">
    <location>
        <begin position="21"/>
        <end position="450"/>
    </location>
</feature>
<name>A0AAV2EW55_9ROSI</name>
<dbReference type="FunFam" id="3.30.40.10:FF:000187">
    <property type="entry name" value="E3 ubiquitin-protein ligase ATL6"/>
    <property type="match status" value="1"/>
</dbReference>
<keyword evidence="20" id="KW-1185">Reference proteome</keyword>
<evidence type="ECO:0000256" key="5">
    <source>
        <dbReference type="ARBA" id="ARBA00022679"/>
    </source>
</evidence>
<evidence type="ECO:0000313" key="20">
    <source>
        <dbReference type="Proteomes" id="UP001497516"/>
    </source>
</evidence>
<keyword evidence="10" id="KW-0862">Zinc</keyword>
<feature type="compositionally biased region" description="Basic and acidic residues" evidence="15">
    <location>
        <begin position="186"/>
        <end position="198"/>
    </location>
</feature>
<keyword evidence="17" id="KW-0732">Signal</keyword>
<evidence type="ECO:0000256" key="17">
    <source>
        <dbReference type="SAM" id="SignalP"/>
    </source>
</evidence>
<evidence type="ECO:0000256" key="10">
    <source>
        <dbReference type="ARBA" id="ARBA00022833"/>
    </source>
</evidence>
<dbReference type="GO" id="GO:0061630">
    <property type="term" value="F:ubiquitin protein ligase activity"/>
    <property type="evidence" value="ECO:0007669"/>
    <property type="project" value="UniProtKB-EC"/>
</dbReference>
<comment type="similarity">
    <text evidence="13">Belongs to the RING-type zinc finger family. ATL subfamily.</text>
</comment>
<dbReference type="Gene3D" id="3.30.40.10">
    <property type="entry name" value="Zinc/RING finger domain, C3HC4 (zinc finger)"/>
    <property type="match status" value="1"/>
</dbReference>
<comment type="catalytic activity">
    <reaction evidence="1">
        <text>S-ubiquitinyl-[E2 ubiquitin-conjugating enzyme]-L-cysteine + [acceptor protein]-L-lysine = [E2 ubiquitin-conjugating enzyme]-L-cysteine + N(6)-ubiquitinyl-[acceptor protein]-L-lysine.</text>
        <dbReference type="EC" id="2.3.2.27"/>
    </reaction>
</comment>
<dbReference type="PANTHER" id="PTHR14155:SF583">
    <property type="entry name" value="RING-TYPE DOMAIN-CONTAINING PROTEIN"/>
    <property type="match status" value="1"/>
</dbReference>